<accession>A0A7Z8YNE8</accession>
<dbReference type="SUPFAM" id="SSF48452">
    <property type="entry name" value="TPR-like"/>
    <property type="match status" value="1"/>
</dbReference>
<dbReference type="SMART" id="SM00028">
    <property type="entry name" value="TPR"/>
    <property type="match status" value="3"/>
</dbReference>
<evidence type="ECO:0000313" key="3">
    <source>
        <dbReference type="EMBL" id="VDH03746.1"/>
    </source>
</evidence>
<keyword evidence="1" id="KW-0802">TPR repeat</keyword>
<dbReference type="RefSeq" id="WP_125151079.1">
    <property type="nucleotide sequence ID" value="NZ_UYIV01000001.1"/>
</dbReference>
<protein>
    <submittedName>
        <fullName evidence="3">Tetratricopeptide repeat</fullName>
    </submittedName>
</protein>
<dbReference type="InterPro" id="IPR019734">
    <property type="entry name" value="TPR_rpt"/>
</dbReference>
<dbReference type="Gene3D" id="1.25.40.10">
    <property type="entry name" value="Tetratricopeptide repeat domain"/>
    <property type="match status" value="1"/>
</dbReference>
<dbReference type="EMBL" id="UYIV01000001">
    <property type="protein sequence ID" value="VDH03746.1"/>
    <property type="molecule type" value="Genomic_DNA"/>
</dbReference>
<dbReference type="PROSITE" id="PS50005">
    <property type="entry name" value="TPR"/>
    <property type="match status" value="1"/>
</dbReference>
<keyword evidence="2" id="KW-0175">Coiled coil</keyword>
<dbReference type="AlphaFoldDB" id="A0A7Z8YNE8"/>
<evidence type="ECO:0000256" key="2">
    <source>
        <dbReference type="SAM" id="Coils"/>
    </source>
</evidence>
<dbReference type="Proteomes" id="UP000270205">
    <property type="component" value="Unassembled WGS sequence"/>
</dbReference>
<evidence type="ECO:0000256" key="1">
    <source>
        <dbReference type="PROSITE-ProRule" id="PRU00339"/>
    </source>
</evidence>
<proteinExistence type="predicted"/>
<dbReference type="Pfam" id="PF13181">
    <property type="entry name" value="TPR_8"/>
    <property type="match status" value="2"/>
</dbReference>
<feature type="coiled-coil region" evidence="2">
    <location>
        <begin position="614"/>
        <end position="641"/>
    </location>
</feature>
<organism evidence="3 4">
    <name type="scientific">Bergeyella zoohelcum</name>
    <dbReference type="NCBI Taxonomy" id="1015"/>
    <lineage>
        <taxon>Bacteria</taxon>
        <taxon>Pseudomonadati</taxon>
        <taxon>Bacteroidota</taxon>
        <taxon>Flavobacteriia</taxon>
        <taxon>Flavobacteriales</taxon>
        <taxon>Weeksellaceae</taxon>
        <taxon>Bergeyella</taxon>
    </lineage>
</organism>
<sequence>MQEKKSLQSIKELFNSRNYTDIIERQEQINMRSNSEELYLLGKSYFKIKNFKEAILCFEKIRNKKSNYWLGVCKFWNDDSDSALIIFTSIEKEYNDNNIIIGDNISINDVYYGIARCYLNNKEFKKSIEYFNKIKDNNHDIQKKFILKNEQSYGEYYNPNYGIGRCYYELAILEEKNKFTDDKSSIKENYNSLAKKHFEESIIDVYFIFMYSEFIYNQNSVFNLNLDSEKQHYYETCLKDEVYDFIKYRSDRFFGKKRGNNLKKPNFESDFYTKFHHEKTLLLLEDTIYSYYYLAKCNIRDSNSIIAFECVNEILEIMSSNIFNNFIQTKHFQIFSPLVKDLFENISINKNLLGLIISKYDTPFNLDKHKKYIDIFEEKFNFFFDQYYKQKSDEIISFLQNKSIDIKNLEGSDNWNYCINILSYLKIDYLDILNIPLAHYTSSKVCSILFDIEKENNHINPKDKKEILSNNNLRMWTSNYMNDPMEGKNLLEVIGHQDLELDNIIPFNEKNAFFTSLTTRINDLNQFRLYGKEDGVESSGCCLVFNNLGNKNNYFNLKTQSFEIENKLNDPLYQVAYIVYYDQYTEENELMIPLDDKERKFGVYLKPLRGNITSLWHQKKLEKLSKNLNELKNECKDKSIDNIKDIIEYIRYLFKDFAFKDEDEIRVITLEKYDSKRVKNCEYTGKLYVPIDNLLK</sequence>
<evidence type="ECO:0000313" key="4">
    <source>
        <dbReference type="Proteomes" id="UP000270205"/>
    </source>
</evidence>
<feature type="repeat" description="TPR" evidence="1">
    <location>
        <begin position="35"/>
        <end position="68"/>
    </location>
</feature>
<comment type="caution">
    <text evidence="3">The sequence shown here is derived from an EMBL/GenBank/DDBJ whole genome shotgun (WGS) entry which is preliminary data.</text>
</comment>
<reference evidence="3 4" key="1">
    <citation type="submission" date="2018-11" db="EMBL/GenBank/DDBJ databases">
        <authorList>
            <consortium name="Pathogen Informatics"/>
        </authorList>
    </citation>
    <scope>NUCLEOTIDE SEQUENCE [LARGE SCALE GENOMIC DNA]</scope>
    <source>
        <strain evidence="3 4">NCTC12929</strain>
    </source>
</reference>
<name>A0A7Z8YNE8_9FLAO</name>
<gene>
    <name evidence="3" type="ORF">NCTC12929_01085</name>
</gene>
<dbReference type="InterPro" id="IPR011990">
    <property type="entry name" value="TPR-like_helical_dom_sf"/>
</dbReference>